<gene>
    <name evidence="2" type="ORF">PIB30_015573</name>
</gene>
<evidence type="ECO:0000313" key="3">
    <source>
        <dbReference type="Proteomes" id="UP001341840"/>
    </source>
</evidence>
<keyword evidence="3" id="KW-1185">Reference proteome</keyword>
<protein>
    <submittedName>
        <fullName evidence="2">Uncharacterized protein</fullName>
    </submittedName>
</protein>
<dbReference type="Proteomes" id="UP001341840">
    <property type="component" value="Unassembled WGS sequence"/>
</dbReference>
<evidence type="ECO:0000256" key="1">
    <source>
        <dbReference type="SAM" id="MobiDB-lite"/>
    </source>
</evidence>
<comment type="caution">
    <text evidence="2">The sequence shown here is derived from an EMBL/GenBank/DDBJ whole genome shotgun (WGS) entry which is preliminary data.</text>
</comment>
<feature type="region of interest" description="Disordered" evidence="1">
    <location>
        <begin position="196"/>
        <end position="226"/>
    </location>
</feature>
<accession>A0ABU6Q721</accession>
<evidence type="ECO:0000313" key="2">
    <source>
        <dbReference type="EMBL" id="MED6107613.1"/>
    </source>
</evidence>
<dbReference type="EMBL" id="JASCZI010000043">
    <property type="protein sequence ID" value="MED6107613.1"/>
    <property type="molecule type" value="Genomic_DNA"/>
</dbReference>
<organism evidence="2 3">
    <name type="scientific">Stylosanthes scabra</name>
    <dbReference type="NCBI Taxonomy" id="79078"/>
    <lineage>
        <taxon>Eukaryota</taxon>
        <taxon>Viridiplantae</taxon>
        <taxon>Streptophyta</taxon>
        <taxon>Embryophyta</taxon>
        <taxon>Tracheophyta</taxon>
        <taxon>Spermatophyta</taxon>
        <taxon>Magnoliopsida</taxon>
        <taxon>eudicotyledons</taxon>
        <taxon>Gunneridae</taxon>
        <taxon>Pentapetalae</taxon>
        <taxon>rosids</taxon>
        <taxon>fabids</taxon>
        <taxon>Fabales</taxon>
        <taxon>Fabaceae</taxon>
        <taxon>Papilionoideae</taxon>
        <taxon>50 kb inversion clade</taxon>
        <taxon>dalbergioids sensu lato</taxon>
        <taxon>Dalbergieae</taxon>
        <taxon>Pterocarpus clade</taxon>
        <taxon>Stylosanthes</taxon>
    </lineage>
</organism>
<dbReference type="SUPFAM" id="SSF54928">
    <property type="entry name" value="RNA-binding domain, RBD"/>
    <property type="match status" value="1"/>
</dbReference>
<proteinExistence type="predicted"/>
<dbReference type="InterPro" id="IPR035979">
    <property type="entry name" value="RBD_domain_sf"/>
</dbReference>
<reference evidence="2 3" key="1">
    <citation type="journal article" date="2023" name="Plants (Basel)">
        <title>Bridging the Gap: Combining Genomics and Transcriptomics Approaches to Understand Stylosanthes scabra, an Orphan Legume from the Brazilian Caatinga.</title>
        <authorList>
            <person name="Ferreira-Neto J.R.C."/>
            <person name="da Silva M.D."/>
            <person name="Binneck E."/>
            <person name="de Melo N.F."/>
            <person name="da Silva R.H."/>
            <person name="de Melo A.L.T.M."/>
            <person name="Pandolfi V."/>
            <person name="Bustamante F.O."/>
            <person name="Brasileiro-Vidal A.C."/>
            <person name="Benko-Iseppon A.M."/>
        </authorList>
    </citation>
    <scope>NUCLEOTIDE SEQUENCE [LARGE SCALE GENOMIC DNA]</scope>
    <source>
        <tissue evidence="2">Leaves</tissue>
    </source>
</reference>
<name>A0ABU6Q721_9FABA</name>
<sequence>MINRRHRTQSIPSVHRSSTSPVFLSIVDLHHQNTILHCQLPLTVLRDQRNLLTLNLDLVGTLISRRRSSSVAAPRSRHIHLAQPQSSSSICHHPFPAARSTPFPPFPICYTPLPSQYFPFLICHRVPSLPSASSGYGSLSIQRPWFLVTEEQTIQLCFVRFQFKNHASRVVQTLNRSYIDGSIIYVSEAKYGRGTSDNRIELPNHKSVKTTEEKGPRTHPKNPSTNCVSFKDALLGVQ</sequence>
<feature type="compositionally biased region" description="Basic and acidic residues" evidence="1">
    <location>
        <begin position="196"/>
        <end position="216"/>
    </location>
</feature>